<comment type="subcellular location">
    <subcellularLocation>
        <location evidence="6">Cell inner membrane</location>
        <topology evidence="6">Multi-pass membrane protein</topology>
    </subcellularLocation>
    <subcellularLocation>
        <location evidence="1">Cell membrane</location>
        <topology evidence="1">Multi-pass membrane protein</topology>
    </subcellularLocation>
</comment>
<evidence type="ECO:0000256" key="7">
    <source>
        <dbReference type="SAM" id="MobiDB-lite"/>
    </source>
</evidence>
<dbReference type="SUPFAM" id="SSF50182">
    <property type="entry name" value="Sm-like ribonucleoproteins"/>
    <property type="match status" value="1"/>
</dbReference>
<accession>A0ABT6CJ23</accession>
<feature type="transmembrane region" description="Helical" evidence="6">
    <location>
        <begin position="180"/>
        <end position="204"/>
    </location>
</feature>
<feature type="chain" id="PRO_5045328862" description="Small-conductance mechanosensitive channel" evidence="8">
    <location>
        <begin position="30"/>
        <end position="454"/>
    </location>
</feature>
<dbReference type="Gene3D" id="3.30.1340.30">
    <property type="match status" value="1"/>
</dbReference>
<feature type="compositionally biased region" description="Low complexity" evidence="7">
    <location>
        <begin position="36"/>
        <end position="53"/>
    </location>
</feature>
<feature type="transmembrane region" description="Helical" evidence="6">
    <location>
        <begin position="210"/>
        <end position="231"/>
    </location>
</feature>
<dbReference type="InterPro" id="IPR045275">
    <property type="entry name" value="MscS_archaea/bacteria_type"/>
</dbReference>
<proteinExistence type="inferred from homology"/>
<evidence type="ECO:0000256" key="5">
    <source>
        <dbReference type="ARBA" id="ARBA00023136"/>
    </source>
</evidence>
<reference evidence="10 11" key="1">
    <citation type="submission" date="2023-03" db="EMBL/GenBank/DDBJ databases">
        <title>Novosphingobium cyanobacteriorum sp. nov., isolated from a eutrophic reservoir during the Microcystis bloom period.</title>
        <authorList>
            <person name="Kang M."/>
            <person name="Le V."/>
            <person name="Ko S.-R."/>
            <person name="Lee S.-A."/>
            <person name="Ahn C.-Y."/>
        </authorList>
    </citation>
    <scope>NUCLEOTIDE SEQUENCE [LARGE SCALE GENOMIC DNA]</scope>
    <source>
        <strain evidence="10 11">HBC54</strain>
    </source>
</reference>
<evidence type="ECO:0000256" key="3">
    <source>
        <dbReference type="ARBA" id="ARBA00022692"/>
    </source>
</evidence>
<dbReference type="Gene3D" id="1.10.287.1260">
    <property type="match status" value="1"/>
</dbReference>
<dbReference type="PANTHER" id="PTHR30221:SF1">
    <property type="entry name" value="SMALL-CONDUCTANCE MECHANOSENSITIVE CHANNEL"/>
    <property type="match status" value="1"/>
</dbReference>
<keyword evidence="8" id="KW-0732">Signal</keyword>
<sequence length="454" mass="48457">MRAFKRSQPLLSRFLPLLCLLQLTPPALAQGLPGLTPSASASASPAPSISPDDSAAEDQRLAARIRAIFSEIEALKPVQVRVSAGVVTLSGTVADQAAIDQAAAIAQRLTGVVTVQNRITRNLEVDQNLSPALTGVTGKAEGLWRMLPLIGVALLVAVLVGMLGYAIAGRRAWWQKIAPNPFLADLFATAIRFVFVVGGIVLALDIVGATALLGAVLGGAGVIGIALGFAVRDSIDNYVSSLMLSVRQPFRANDNVRIDSHEGRVIRLTSRATVLMTGDGNHLRIPNSTVFKAVIVNFTTNPHRQFSFTYPIPHDADPCRALAVGLEAMEGLDFVLDTPAPGTELVDMAGPVQLLKFSGWIDQTRADFGKGRTQAMETVRAALREAGFPAVAPAYRVRLLHDREQVVPEVAAPPAAAPTEADVRPDRHIEKMVRQERAHDEEGADLLDAGRPTE</sequence>
<dbReference type="EMBL" id="JAROCY010000006">
    <property type="protein sequence ID" value="MDF8333288.1"/>
    <property type="molecule type" value="Genomic_DNA"/>
</dbReference>
<comment type="caution">
    <text evidence="6">Lacks conserved residue(s) required for the propagation of feature annotation.</text>
</comment>
<comment type="similarity">
    <text evidence="6">Belongs to the MscS (TC 1.A.23) family.</text>
</comment>
<dbReference type="PROSITE" id="PS50914">
    <property type="entry name" value="BON"/>
    <property type="match status" value="1"/>
</dbReference>
<dbReference type="PANTHER" id="PTHR30221">
    <property type="entry name" value="SMALL-CONDUCTANCE MECHANOSENSITIVE CHANNEL"/>
    <property type="match status" value="1"/>
</dbReference>
<dbReference type="InterPro" id="IPR011066">
    <property type="entry name" value="MscS_channel_C_sf"/>
</dbReference>
<dbReference type="InterPro" id="IPR007055">
    <property type="entry name" value="BON_dom"/>
</dbReference>
<evidence type="ECO:0000256" key="1">
    <source>
        <dbReference type="ARBA" id="ARBA00004651"/>
    </source>
</evidence>
<evidence type="ECO:0000259" key="9">
    <source>
        <dbReference type="PROSITE" id="PS50914"/>
    </source>
</evidence>
<protein>
    <recommendedName>
        <fullName evidence="6">Small-conductance mechanosensitive channel</fullName>
    </recommendedName>
</protein>
<evidence type="ECO:0000256" key="8">
    <source>
        <dbReference type="SAM" id="SignalP"/>
    </source>
</evidence>
<evidence type="ECO:0000256" key="6">
    <source>
        <dbReference type="RuleBase" id="RU369025"/>
    </source>
</evidence>
<comment type="function">
    <text evidence="6">Mechanosensitive channel that participates in the regulation of osmotic pressure changes within the cell, opening in response to stretch forces in the membrane lipid bilayer, without the need for other proteins. Contributes to normal resistance to hypoosmotic shock. Forms an ion channel of 1.0 nanosiemens conductance with a slight preference for anions.</text>
</comment>
<keyword evidence="6" id="KW-0997">Cell inner membrane</keyword>
<evidence type="ECO:0000313" key="10">
    <source>
        <dbReference type="EMBL" id="MDF8333288.1"/>
    </source>
</evidence>
<dbReference type="Gene3D" id="2.30.30.60">
    <property type="match status" value="1"/>
</dbReference>
<dbReference type="InterPro" id="IPR023408">
    <property type="entry name" value="MscS_beta-dom_sf"/>
</dbReference>
<evidence type="ECO:0000256" key="4">
    <source>
        <dbReference type="ARBA" id="ARBA00022989"/>
    </source>
</evidence>
<keyword evidence="11" id="KW-1185">Reference proteome</keyword>
<feature type="transmembrane region" description="Helical" evidence="6">
    <location>
        <begin position="146"/>
        <end position="168"/>
    </location>
</feature>
<keyword evidence="2" id="KW-1003">Cell membrane</keyword>
<keyword evidence="5 6" id="KW-0472">Membrane</keyword>
<feature type="region of interest" description="Disordered" evidence="7">
    <location>
        <begin position="36"/>
        <end position="55"/>
    </location>
</feature>
<evidence type="ECO:0000256" key="2">
    <source>
        <dbReference type="ARBA" id="ARBA00022475"/>
    </source>
</evidence>
<dbReference type="InterPro" id="IPR006685">
    <property type="entry name" value="MscS_channel_2nd"/>
</dbReference>
<dbReference type="Pfam" id="PF00924">
    <property type="entry name" value="MS_channel_2nd"/>
    <property type="match status" value="1"/>
</dbReference>
<comment type="caution">
    <text evidence="10">The sequence shown here is derived from an EMBL/GenBank/DDBJ whole genome shotgun (WGS) entry which is preliminary data.</text>
</comment>
<dbReference type="Pfam" id="PF04972">
    <property type="entry name" value="BON"/>
    <property type="match status" value="1"/>
</dbReference>
<dbReference type="RefSeq" id="WP_277276810.1">
    <property type="nucleotide sequence ID" value="NZ_JAROCY010000006.1"/>
</dbReference>
<keyword evidence="6" id="KW-0406">Ion transport</keyword>
<feature type="signal peptide" evidence="8">
    <location>
        <begin position="1"/>
        <end position="29"/>
    </location>
</feature>
<name>A0ABT6CJ23_9SPHN</name>
<organism evidence="10 11">
    <name type="scientific">Novosphingobium cyanobacteriorum</name>
    <dbReference type="NCBI Taxonomy" id="3024215"/>
    <lineage>
        <taxon>Bacteria</taxon>
        <taxon>Pseudomonadati</taxon>
        <taxon>Pseudomonadota</taxon>
        <taxon>Alphaproteobacteria</taxon>
        <taxon>Sphingomonadales</taxon>
        <taxon>Sphingomonadaceae</taxon>
        <taxon>Novosphingobium</taxon>
    </lineage>
</organism>
<keyword evidence="4 6" id="KW-1133">Transmembrane helix</keyword>
<evidence type="ECO:0000313" key="11">
    <source>
        <dbReference type="Proteomes" id="UP001222770"/>
    </source>
</evidence>
<keyword evidence="6" id="KW-0407">Ion channel</keyword>
<dbReference type="SUPFAM" id="SSF82689">
    <property type="entry name" value="Mechanosensitive channel protein MscS (YggB), C-terminal domain"/>
    <property type="match status" value="1"/>
</dbReference>
<dbReference type="Proteomes" id="UP001222770">
    <property type="component" value="Unassembled WGS sequence"/>
</dbReference>
<gene>
    <name evidence="10" type="ORF">POM99_08760</name>
</gene>
<feature type="region of interest" description="Disordered" evidence="7">
    <location>
        <begin position="433"/>
        <end position="454"/>
    </location>
</feature>
<dbReference type="InterPro" id="IPR010920">
    <property type="entry name" value="LSM_dom_sf"/>
</dbReference>
<keyword evidence="6" id="KW-0813">Transport</keyword>
<keyword evidence="3 6" id="KW-0812">Transmembrane</keyword>
<comment type="subunit">
    <text evidence="6">Homoheptamer.</text>
</comment>
<feature type="domain" description="BON" evidence="9">
    <location>
        <begin position="57"/>
        <end position="123"/>
    </location>
</feature>